<feature type="region of interest" description="Disordered" evidence="4">
    <location>
        <begin position="482"/>
        <end position="604"/>
    </location>
</feature>
<name>A0A8H7ELX0_9FUNG</name>
<feature type="compositionally biased region" description="Acidic residues" evidence="4">
    <location>
        <begin position="23"/>
        <end position="32"/>
    </location>
</feature>
<organism evidence="6 7">
    <name type="scientific">Apophysomyces ossiformis</name>
    <dbReference type="NCBI Taxonomy" id="679940"/>
    <lineage>
        <taxon>Eukaryota</taxon>
        <taxon>Fungi</taxon>
        <taxon>Fungi incertae sedis</taxon>
        <taxon>Mucoromycota</taxon>
        <taxon>Mucoromycotina</taxon>
        <taxon>Mucoromycetes</taxon>
        <taxon>Mucorales</taxon>
        <taxon>Mucorineae</taxon>
        <taxon>Mucoraceae</taxon>
        <taxon>Apophysomyces</taxon>
    </lineage>
</organism>
<protein>
    <recommendedName>
        <fullName evidence="5">DUF7593 domain-containing protein</fullName>
    </recommendedName>
</protein>
<dbReference type="PROSITE" id="PS50297">
    <property type="entry name" value="ANK_REP_REGION"/>
    <property type="match status" value="9"/>
</dbReference>
<dbReference type="Pfam" id="PF12796">
    <property type="entry name" value="Ank_2"/>
    <property type="match status" value="4"/>
</dbReference>
<feature type="repeat" description="ANK" evidence="3">
    <location>
        <begin position="209"/>
        <end position="241"/>
    </location>
</feature>
<feature type="repeat" description="ANK" evidence="3">
    <location>
        <begin position="374"/>
        <end position="406"/>
    </location>
</feature>
<reference evidence="6" key="1">
    <citation type="submission" date="2020-01" db="EMBL/GenBank/DDBJ databases">
        <title>Genome Sequencing of Three Apophysomyces-Like Fungal Strains Confirms a Novel Fungal Genus in the Mucoromycota with divergent Burkholderia-like Endosymbiotic Bacteria.</title>
        <authorList>
            <person name="Stajich J.E."/>
            <person name="Macias A.M."/>
            <person name="Carter-House D."/>
            <person name="Lovett B."/>
            <person name="Kasson L.R."/>
            <person name="Berry K."/>
            <person name="Grigoriev I."/>
            <person name="Chang Y."/>
            <person name="Spatafora J."/>
            <person name="Kasson M.T."/>
        </authorList>
    </citation>
    <scope>NUCLEOTIDE SEQUENCE</scope>
    <source>
        <strain evidence="6">NRRL A-21654</strain>
    </source>
</reference>
<feature type="compositionally biased region" description="Basic and acidic residues" evidence="4">
    <location>
        <begin position="585"/>
        <end position="601"/>
    </location>
</feature>
<keyword evidence="7" id="KW-1185">Reference proteome</keyword>
<feature type="compositionally biased region" description="Basic residues" evidence="4">
    <location>
        <begin position="123"/>
        <end position="134"/>
    </location>
</feature>
<evidence type="ECO:0000313" key="6">
    <source>
        <dbReference type="EMBL" id="KAF7722110.1"/>
    </source>
</evidence>
<evidence type="ECO:0000256" key="4">
    <source>
        <dbReference type="SAM" id="MobiDB-lite"/>
    </source>
</evidence>
<feature type="compositionally biased region" description="Polar residues" evidence="4">
    <location>
        <begin position="84"/>
        <end position="103"/>
    </location>
</feature>
<feature type="compositionally biased region" description="Basic and acidic residues" evidence="4">
    <location>
        <begin position="159"/>
        <end position="168"/>
    </location>
</feature>
<comment type="caution">
    <text evidence="6">The sequence shown here is derived from an EMBL/GenBank/DDBJ whole genome shotgun (WGS) entry which is preliminary data.</text>
</comment>
<dbReference type="SMART" id="SM00248">
    <property type="entry name" value="ANK"/>
    <property type="match status" value="10"/>
</dbReference>
<feature type="repeat" description="ANK" evidence="3">
    <location>
        <begin position="407"/>
        <end position="439"/>
    </location>
</feature>
<dbReference type="PANTHER" id="PTHR24171">
    <property type="entry name" value="ANKYRIN REPEAT DOMAIN-CONTAINING PROTEIN 39-RELATED"/>
    <property type="match status" value="1"/>
</dbReference>
<dbReference type="AlphaFoldDB" id="A0A8H7ELX0"/>
<gene>
    <name evidence="6" type="ORF">EC973_003690</name>
</gene>
<sequence>MNTELVTDANISRIPEDTFSAESEAETEVAEDDCSKTKAVNNNGRILGTDDEYVNEESPAEEESSEGADEEEDDYWARRRCRRSSMNNPRHTSSFSTAPTSISDADESDSGGEWVHDSDGVRRRVSRKLQHLQRGRQSSVQISGHLEATPERRKRGRPRKDSFSEKIQLKRPCVPSETSPRDCAPEKSHQRRRSKGRTACQDPNRTDKAGRTKLFLCTSSGHLDKVKDLVARGANVNHKDNAGWTPLHEASLKSQYEIAKYLIECGADVNARGFGDDTPLHDACSSGFVECVQLLIDSGADVFALNSDKQTPLDVCDDPQCEQIVKKKMKQLDRLVARDEAGRTTLHHACANGRYEEAAALVKQGANTNAKDQSHWTPLHEASYYGHLDIVKLLVEHGSDINHPGHEGNTALHSASRKGHHDVVQYLVDAGADVDLTNHAGKTAYEVADMPAVRRIIAARVDELRKQRAVSDAIDEVTFISHSKQRQKASKHRASSGNEKQLSREERKIQAIMRTFEALEQNQTKRPRRVRQIEEEDEEDDEAQNNALPNGRKRKKGQHQRTKSCSAEAESRECSVGAEARPAPKKVDATKLDPRKKDTSGRTHLHKWSIRGDVLVVQTLLRAGADPNETDNAGWTPLHEAALRGQDEIVQLLLENGANANSKGADLDTPLHDATENSHQSVVELLLRYGANPHACNAKGSKPLDIAIENGDTDIEQVLRKAISKYDEKNAAKERKNAEIRKRSRENASKSSDNSNKDTVEPRDTEEPVVKSSPKKRRLVLAADLENRRRGAQTNSDDRRRSDSPPPAGGAQDEVKIKTESPAVSPDLVEKTACLQERKAHARKLSGMHLPKKNLYTLQGTETPPDGPHTPIPTPPPEHWQSKVKEEKEDIPLGLTSTRKQKRSPEKMFPSLSDAMQYLPLYTVQLLEEGGPVEHSFYVVDLQVSLLLGIGTEMLWQRYPSLYRRMILPKEKERLWSPLATMICAHGQSLETSAADIKETEKQRFIETKLYFMRLEQVVSLIKRDYGHLSKSLITITLDIGYKEETKKKEKEDTALAFNTVFKKPPSYGLPPKFAMKLQKRGIVKFDNGSQDPSTKS</sequence>
<dbReference type="InterPro" id="IPR036770">
    <property type="entry name" value="Ankyrin_rpt-contain_sf"/>
</dbReference>
<evidence type="ECO:0000256" key="2">
    <source>
        <dbReference type="ARBA" id="ARBA00023043"/>
    </source>
</evidence>
<feature type="compositionally biased region" description="Acidic residues" evidence="4">
    <location>
        <begin position="534"/>
        <end position="543"/>
    </location>
</feature>
<feature type="compositionally biased region" description="Basic residues" evidence="4">
    <location>
        <begin position="551"/>
        <end position="562"/>
    </location>
</feature>
<feature type="repeat" description="ANK" evidence="3">
    <location>
        <begin position="633"/>
        <end position="665"/>
    </location>
</feature>
<evidence type="ECO:0000259" key="5">
    <source>
        <dbReference type="Pfam" id="PF24513"/>
    </source>
</evidence>
<feature type="region of interest" description="Disordered" evidence="4">
    <location>
        <begin position="729"/>
        <end position="824"/>
    </location>
</feature>
<dbReference type="PROSITE" id="PS50088">
    <property type="entry name" value="ANK_REPEAT"/>
    <property type="match status" value="9"/>
</dbReference>
<dbReference type="Pfam" id="PF24513">
    <property type="entry name" value="DUF7593"/>
    <property type="match status" value="1"/>
</dbReference>
<proteinExistence type="predicted"/>
<dbReference type="GO" id="GO:0004842">
    <property type="term" value="F:ubiquitin-protein transferase activity"/>
    <property type="evidence" value="ECO:0007669"/>
    <property type="project" value="TreeGrafter"/>
</dbReference>
<feature type="repeat" description="ANK" evidence="3">
    <location>
        <begin position="600"/>
        <end position="632"/>
    </location>
</feature>
<feature type="compositionally biased region" description="Basic and acidic residues" evidence="4">
    <location>
        <begin position="729"/>
        <end position="748"/>
    </location>
</feature>
<dbReference type="EMBL" id="JABAYA010000213">
    <property type="protein sequence ID" value="KAF7722110.1"/>
    <property type="molecule type" value="Genomic_DNA"/>
</dbReference>
<dbReference type="Gene3D" id="1.25.40.20">
    <property type="entry name" value="Ankyrin repeat-containing domain"/>
    <property type="match status" value="3"/>
</dbReference>
<dbReference type="PANTHER" id="PTHR24171:SF8">
    <property type="entry name" value="BRCA1-ASSOCIATED RING DOMAIN PROTEIN 1"/>
    <property type="match status" value="1"/>
</dbReference>
<evidence type="ECO:0000313" key="7">
    <source>
        <dbReference type="Proteomes" id="UP000605846"/>
    </source>
</evidence>
<feature type="compositionally biased region" description="Pro residues" evidence="4">
    <location>
        <begin position="865"/>
        <end position="878"/>
    </location>
</feature>
<dbReference type="GO" id="GO:0085020">
    <property type="term" value="P:protein K6-linked ubiquitination"/>
    <property type="evidence" value="ECO:0007669"/>
    <property type="project" value="TreeGrafter"/>
</dbReference>
<dbReference type="OrthoDB" id="194358at2759"/>
<feature type="region of interest" description="Disordered" evidence="4">
    <location>
        <begin position="857"/>
        <end position="883"/>
    </location>
</feature>
<feature type="repeat" description="ANK" evidence="3">
    <location>
        <begin position="666"/>
        <end position="698"/>
    </location>
</feature>
<keyword evidence="1" id="KW-0677">Repeat</keyword>
<dbReference type="InterPro" id="IPR056015">
    <property type="entry name" value="DUF7593"/>
</dbReference>
<evidence type="ECO:0000256" key="3">
    <source>
        <dbReference type="PROSITE-ProRule" id="PRU00023"/>
    </source>
</evidence>
<dbReference type="PRINTS" id="PR01415">
    <property type="entry name" value="ANKYRIN"/>
</dbReference>
<feature type="repeat" description="ANK" evidence="3">
    <location>
        <begin position="242"/>
        <end position="274"/>
    </location>
</feature>
<feature type="domain" description="DUF7593" evidence="5">
    <location>
        <begin position="889"/>
        <end position="1024"/>
    </location>
</feature>
<feature type="compositionally biased region" description="Acidic residues" evidence="4">
    <location>
        <begin position="49"/>
        <end position="74"/>
    </location>
</feature>
<keyword evidence="2 3" id="KW-0040">ANK repeat</keyword>
<feature type="repeat" description="ANK" evidence="3">
    <location>
        <begin position="341"/>
        <end position="373"/>
    </location>
</feature>
<accession>A0A8H7ELX0</accession>
<evidence type="ECO:0000256" key="1">
    <source>
        <dbReference type="ARBA" id="ARBA00022737"/>
    </source>
</evidence>
<feature type="compositionally biased region" description="Basic and acidic residues" evidence="4">
    <location>
        <begin position="755"/>
        <end position="769"/>
    </location>
</feature>
<dbReference type="Proteomes" id="UP000605846">
    <property type="component" value="Unassembled WGS sequence"/>
</dbReference>
<feature type="repeat" description="ANK" evidence="3">
    <location>
        <begin position="275"/>
        <end position="307"/>
    </location>
</feature>
<feature type="region of interest" description="Disordered" evidence="4">
    <location>
        <begin position="1"/>
        <end position="206"/>
    </location>
</feature>
<dbReference type="SUPFAM" id="SSF48403">
    <property type="entry name" value="Ankyrin repeat"/>
    <property type="match status" value="2"/>
</dbReference>
<dbReference type="InterPro" id="IPR002110">
    <property type="entry name" value="Ankyrin_rpt"/>
</dbReference>
<dbReference type="Pfam" id="PF00023">
    <property type="entry name" value="Ank"/>
    <property type="match status" value="2"/>
</dbReference>
<feature type="compositionally biased region" description="Basic and acidic residues" evidence="4">
    <location>
        <begin position="179"/>
        <end position="188"/>
    </location>
</feature>
<feature type="compositionally biased region" description="Basic residues" evidence="4">
    <location>
        <begin position="483"/>
        <end position="494"/>
    </location>
</feature>